<feature type="binding site" evidence="2">
    <location>
        <position position="47"/>
    </location>
    <ligand>
        <name>CoA</name>
        <dbReference type="ChEBI" id="CHEBI:57287"/>
    </ligand>
</feature>
<dbReference type="EMBL" id="PYBV01000046">
    <property type="protein sequence ID" value="PYC65370.1"/>
    <property type="molecule type" value="Genomic_DNA"/>
</dbReference>
<dbReference type="AlphaFoldDB" id="A0A318NG54"/>
<gene>
    <name evidence="6" type="ORF">C7C45_28845</name>
</gene>
<dbReference type="RefSeq" id="WP_110567321.1">
    <property type="nucleotide sequence ID" value="NZ_PYBV01000046.1"/>
</dbReference>
<dbReference type="GO" id="GO:0005886">
    <property type="term" value="C:plasma membrane"/>
    <property type="evidence" value="ECO:0007669"/>
    <property type="project" value="TreeGrafter"/>
</dbReference>
<dbReference type="Proteomes" id="UP000248333">
    <property type="component" value="Unassembled WGS sequence"/>
</dbReference>
<dbReference type="GO" id="GO:0008897">
    <property type="term" value="F:holo-[acyl-carrier-protein] synthase activity"/>
    <property type="evidence" value="ECO:0007669"/>
    <property type="project" value="InterPro"/>
</dbReference>
<name>A0A318NG54_9ACTN</name>
<feature type="binding site" evidence="2">
    <location>
        <position position="39"/>
    </location>
    <ligand>
        <name>CoA</name>
        <dbReference type="ChEBI" id="CHEBI:57287"/>
    </ligand>
</feature>
<comment type="cofactor">
    <cofactor evidence="3">
        <name>Mg(2+)</name>
        <dbReference type="ChEBI" id="CHEBI:18420"/>
    </cofactor>
</comment>
<sequence length="217" mass="23480">MIERLLPEGVVAVEAFGDIPGERPFPGEEDLIAKAVEVRRREFVTARRCAREALARLGHPPAPIRPGPGRDPQWPTGVIGSITHCRGFRAAAVAPRTILTGMGIDAEPHEPLPEGVQESVTAPGESEMLTALTVASPGVHWDRLLFSAKESVYKVWYPLTGRWLGFEEARLSIDPTAGTFSVRLLVDGARRDSGPPLIRLAGRFLVARGLVVTAVVL</sequence>
<dbReference type="InterPro" id="IPR008278">
    <property type="entry name" value="4-PPantetheinyl_Trfase_dom"/>
</dbReference>
<dbReference type="GO" id="GO:0009239">
    <property type="term" value="P:enterobactin biosynthetic process"/>
    <property type="evidence" value="ECO:0007669"/>
    <property type="project" value="InterPro"/>
</dbReference>
<feature type="binding site" evidence="3">
    <location>
        <position position="105"/>
    </location>
    <ligand>
        <name>Mg(2+)</name>
        <dbReference type="ChEBI" id="CHEBI:18420"/>
    </ligand>
</feature>
<dbReference type="SUPFAM" id="SSF56214">
    <property type="entry name" value="4'-phosphopantetheinyl transferase"/>
    <property type="match status" value="1"/>
</dbReference>
<evidence type="ECO:0000256" key="3">
    <source>
        <dbReference type="PIRSR" id="PIRSR603542-2"/>
    </source>
</evidence>
<keyword evidence="3" id="KW-0479">Metal-binding</keyword>
<keyword evidence="1 6" id="KW-0808">Transferase</keyword>
<dbReference type="OrthoDB" id="8210607at2"/>
<feature type="binding site" evidence="2">
    <location>
        <position position="150"/>
    </location>
    <ligand>
        <name>CoA</name>
        <dbReference type="ChEBI" id="CHEBI:57287"/>
    </ligand>
</feature>
<evidence type="ECO:0000313" key="6">
    <source>
        <dbReference type="EMBL" id="PYC65370.1"/>
    </source>
</evidence>
<evidence type="ECO:0000259" key="4">
    <source>
        <dbReference type="Pfam" id="PF01648"/>
    </source>
</evidence>
<dbReference type="InterPro" id="IPR037143">
    <property type="entry name" value="4-PPantetheinyl_Trfase_dom_sf"/>
</dbReference>
<dbReference type="PRINTS" id="PR01399">
    <property type="entry name" value="ENTSNTHTASED"/>
</dbReference>
<evidence type="ECO:0000259" key="5">
    <source>
        <dbReference type="Pfam" id="PF17837"/>
    </source>
</evidence>
<dbReference type="GO" id="GO:0000287">
    <property type="term" value="F:magnesium ion binding"/>
    <property type="evidence" value="ECO:0007669"/>
    <property type="project" value="InterPro"/>
</dbReference>
<evidence type="ECO:0000313" key="7">
    <source>
        <dbReference type="Proteomes" id="UP000248333"/>
    </source>
</evidence>
<feature type="binding site" evidence="3">
    <location>
        <position position="106"/>
    </location>
    <ligand>
        <name>Mg(2+)</name>
        <dbReference type="ChEBI" id="CHEBI:18420"/>
    </ligand>
</feature>
<feature type="domain" description="4'-phosphopantetheinyl transferase N-terminal" evidence="5">
    <location>
        <begin position="28"/>
        <end position="94"/>
    </location>
</feature>
<organism evidence="6 7">
    <name type="scientific">Micromonospora arborensis</name>
    <dbReference type="NCBI Taxonomy" id="2116518"/>
    <lineage>
        <taxon>Bacteria</taxon>
        <taxon>Bacillati</taxon>
        <taxon>Actinomycetota</taxon>
        <taxon>Actinomycetes</taxon>
        <taxon>Micromonosporales</taxon>
        <taxon>Micromonosporaceae</taxon>
        <taxon>Micromonospora</taxon>
    </lineage>
</organism>
<feature type="binding site" evidence="2">
    <location>
        <position position="105"/>
    </location>
    <ligand>
        <name>CoA</name>
        <dbReference type="ChEBI" id="CHEBI:57287"/>
    </ligand>
</feature>
<dbReference type="Pfam" id="PF17837">
    <property type="entry name" value="4PPT_N"/>
    <property type="match status" value="1"/>
</dbReference>
<feature type="binding site" evidence="3">
    <location>
        <position position="107"/>
    </location>
    <ligand>
        <name>Mg(2+)</name>
        <dbReference type="ChEBI" id="CHEBI:18420"/>
    </ligand>
</feature>
<dbReference type="InterPro" id="IPR041354">
    <property type="entry name" value="4PPT_N"/>
</dbReference>
<feature type="binding site" evidence="2">
    <location>
        <position position="164"/>
    </location>
    <ligand>
        <name>CoA</name>
        <dbReference type="ChEBI" id="CHEBI:57287"/>
    </ligand>
</feature>
<feature type="binding site" evidence="2">
    <location>
        <begin position="83"/>
        <end position="84"/>
    </location>
    <ligand>
        <name>CoA</name>
        <dbReference type="ChEBI" id="CHEBI:57287"/>
    </ligand>
</feature>
<keyword evidence="3" id="KW-0460">Magnesium</keyword>
<accession>A0A318NG54</accession>
<keyword evidence="7" id="KW-1185">Reference proteome</keyword>
<feature type="binding site" evidence="2">
    <location>
        <position position="154"/>
    </location>
    <ligand>
        <name>CoA</name>
        <dbReference type="ChEBI" id="CHEBI:57287"/>
    </ligand>
</feature>
<proteinExistence type="predicted"/>
<dbReference type="InterPro" id="IPR003542">
    <property type="entry name" value="Enbac_synth_compD-like"/>
</dbReference>
<protein>
    <submittedName>
        <fullName evidence="6">4'-phosphopantetheinyl transferase</fullName>
    </submittedName>
</protein>
<dbReference type="PANTHER" id="PTHR38096">
    <property type="entry name" value="ENTEROBACTIN SYNTHASE COMPONENT D"/>
    <property type="match status" value="1"/>
</dbReference>
<feature type="domain" description="4'-phosphopantetheinyl transferase" evidence="4">
    <location>
        <begin position="101"/>
        <end position="182"/>
    </location>
</feature>
<evidence type="ECO:0000256" key="2">
    <source>
        <dbReference type="PIRSR" id="PIRSR603542-1"/>
    </source>
</evidence>
<dbReference type="GO" id="GO:0009366">
    <property type="term" value="C:enterobactin synthetase complex"/>
    <property type="evidence" value="ECO:0007669"/>
    <property type="project" value="InterPro"/>
</dbReference>
<dbReference type="PANTHER" id="PTHR38096:SF1">
    <property type="entry name" value="ENTEROBACTIN SYNTHASE COMPONENT D"/>
    <property type="match status" value="1"/>
</dbReference>
<evidence type="ECO:0000256" key="1">
    <source>
        <dbReference type="ARBA" id="ARBA00022679"/>
    </source>
</evidence>
<dbReference type="Pfam" id="PF01648">
    <property type="entry name" value="ACPS"/>
    <property type="match status" value="1"/>
</dbReference>
<comment type="caution">
    <text evidence="6">The sequence shown here is derived from an EMBL/GenBank/DDBJ whole genome shotgun (WGS) entry which is preliminary data.</text>
</comment>
<reference evidence="6 7" key="1">
    <citation type="submission" date="2018-03" db="EMBL/GenBank/DDBJ databases">
        <title>Bioinformatic expansion and discovery of thiopeptide antibiotics.</title>
        <authorList>
            <person name="Schwalen C.J."/>
            <person name="Hudson G.A."/>
            <person name="Mitchell D.A."/>
        </authorList>
    </citation>
    <scope>NUCLEOTIDE SEQUENCE [LARGE SCALE GENOMIC DNA]</scope>
    <source>
        <strain evidence="6 7">NRRL 8041</strain>
    </source>
</reference>